<evidence type="ECO:0000313" key="2">
    <source>
        <dbReference type="Proteomes" id="UP000502377"/>
    </source>
</evidence>
<gene>
    <name evidence="1" type="ORF">CRECT_0607</name>
</gene>
<reference evidence="1 2" key="1">
    <citation type="submission" date="2016-07" db="EMBL/GenBank/DDBJ databases">
        <title>Comparative genomics of the Campylobacter concisus group.</title>
        <authorList>
            <person name="Miller W.G."/>
            <person name="Yee E."/>
            <person name="Chapman M.H."/>
            <person name="Huynh S."/>
            <person name="Bono J.L."/>
            <person name="On S.L.W."/>
            <person name="StLeger J."/>
            <person name="Foster G."/>
            <person name="Parker C.T."/>
        </authorList>
    </citation>
    <scope>NUCLEOTIDE SEQUENCE [LARGE SCALE GENOMIC DNA]</scope>
    <source>
        <strain evidence="1 2">ATCC 33238</strain>
    </source>
</reference>
<accession>A0A6G5QLE0</accession>
<dbReference type="Proteomes" id="UP000502377">
    <property type="component" value="Chromosome"/>
</dbReference>
<name>A0A6G5QLE0_CAMRE</name>
<evidence type="ECO:0000313" key="1">
    <source>
        <dbReference type="EMBL" id="QCD46296.1"/>
    </source>
</evidence>
<protein>
    <submittedName>
        <fullName evidence="1">Uncharacterized protein</fullName>
    </submittedName>
</protein>
<proteinExistence type="predicted"/>
<dbReference type="KEGG" id="crx:CRECT_0607"/>
<organism evidence="1 2">
    <name type="scientific">Campylobacter rectus</name>
    <name type="common">Wolinella recta</name>
    <dbReference type="NCBI Taxonomy" id="203"/>
    <lineage>
        <taxon>Bacteria</taxon>
        <taxon>Pseudomonadati</taxon>
        <taxon>Campylobacterota</taxon>
        <taxon>Epsilonproteobacteria</taxon>
        <taxon>Campylobacterales</taxon>
        <taxon>Campylobacteraceae</taxon>
        <taxon>Campylobacter</taxon>
    </lineage>
</organism>
<dbReference type="EMBL" id="CP012543">
    <property type="protein sequence ID" value="QCD46296.1"/>
    <property type="molecule type" value="Genomic_DNA"/>
</dbReference>
<sequence length="91" mass="10985">MQLRKRLWLLKSWEFIQKRRKSYTLRPATKAQKIGRFNNRFIRRKQIRDQDKKQPQTTPTKPAIRVCARLRRISKDVKFTTGEPFADTVLV</sequence>
<dbReference type="AlphaFoldDB" id="A0A6G5QLE0"/>